<dbReference type="PANTHER" id="PTHR24320">
    <property type="entry name" value="RETINOL DEHYDROGENASE"/>
    <property type="match status" value="1"/>
</dbReference>
<dbReference type="EMBL" id="CP024915">
    <property type="protein sequence ID" value="AUZ87427.1"/>
    <property type="molecule type" value="Genomic_DNA"/>
</dbReference>
<dbReference type="InterPro" id="IPR002347">
    <property type="entry name" value="SDR_fam"/>
</dbReference>
<dbReference type="Gene3D" id="3.40.50.720">
    <property type="entry name" value="NAD(P)-binding Rossmann-like Domain"/>
    <property type="match status" value="1"/>
</dbReference>
<dbReference type="Proteomes" id="UP000239187">
    <property type="component" value="Chromosome"/>
</dbReference>
<dbReference type="Pfam" id="PF00106">
    <property type="entry name" value="adh_short"/>
    <property type="match status" value="1"/>
</dbReference>
<dbReference type="SUPFAM" id="SSF51735">
    <property type="entry name" value="NAD(P)-binding Rossmann-fold domains"/>
    <property type="match status" value="1"/>
</dbReference>
<organism evidence="4 5">
    <name type="scientific">Arthrobacter agilis</name>
    <dbReference type="NCBI Taxonomy" id="37921"/>
    <lineage>
        <taxon>Bacteria</taxon>
        <taxon>Bacillati</taxon>
        <taxon>Actinomycetota</taxon>
        <taxon>Actinomycetes</taxon>
        <taxon>Micrococcales</taxon>
        <taxon>Micrococcaceae</taxon>
        <taxon>Arthrobacter</taxon>
    </lineage>
</organism>
<evidence type="ECO:0000313" key="5">
    <source>
        <dbReference type="Proteomes" id="UP000239187"/>
    </source>
</evidence>
<dbReference type="InterPro" id="IPR036291">
    <property type="entry name" value="NAD(P)-bd_dom_sf"/>
</dbReference>
<dbReference type="PRINTS" id="PR00081">
    <property type="entry name" value="GDHRDH"/>
</dbReference>
<evidence type="ECO:0000256" key="2">
    <source>
        <dbReference type="ARBA" id="ARBA00023002"/>
    </source>
</evidence>
<evidence type="ECO:0000256" key="3">
    <source>
        <dbReference type="SAM" id="MobiDB-lite"/>
    </source>
</evidence>
<proteinExistence type="inferred from homology"/>
<evidence type="ECO:0000313" key="4">
    <source>
        <dbReference type="EMBL" id="AUZ87427.1"/>
    </source>
</evidence>
<evidence type="ECO:0000256" key="1">
    <source>
        <dbReference type="ARBA" id="ARBA00006484"/>
    </source>
</evidence>
<gene>
    <name evidence="4" type="ORF">CVO76_07135</name>
</gene>
<name>A0A2L0UDY3_9MICC</name>
<dbReference type="GO" id="GO:0016491">
    <property type="term" value="F:oxidoreductase activity"/>
    <property type="evidence" value="ECO:0007669"/>
    <property type="project" value="UniProtKB-KW"/>
</dbReference>
<keyword evidence="2" id="KW-0560">Oxidoreductase</keyword>
<dbReference type="PROSITE" id="PS00061">
    <property type="entry name" value="ADH_SHORT"/>
    <property type="match status" value="1"/>
</dbReference>
<feature type="region of interest" description="Disordered" evidence="3">
    <location>
        <begin position="1"/>
        <end position="26"/>
    </location>
</feature>
<dbReference type="PANTHER" id="PTHR24320:SF148">
    <property type="entry name" value="NAD(P)-BINDING ROSSMANN-FOLD SUPERFAMILY PROTEIN"/>
    <property type="match status" value="1"/>
</dbReference>
<dbReference type="InterPro" id="IPR020904">
    <property type="entry name" value="Sc_DH/Rdtase_CS"/>
</dbReference>
<comment type="similarity">
    <text evidence="1">Belongs to the short-chain dehydrogenases/reductases (SDR) family.</text>
</comment>
<dbReference type="AlphaFoldDB" id="A0A2L0UDY3"/>
<protein>
    <submittedName>
        <fullName evidence="4">Short-chain dehydrogenase</fullName>
    </submittedName>
</protein>
<dbReference type="RefSeq" id="WP_208741482.1">
    <property type="nucleotide sequence ID" value="NZ_CP024915.1"/>
</dbReference>
<accession>A0A2L0UDY3</accession>
<sequence length="326" mass="33654">MPRRARDGGSGPTTGRDGSDASDWDPSALPRLDGRRFLVTGANAGLGYFASEQLAGAGASVVLASRSEDRARRAISAIRGVHPRADVTFQLLDLADLASVRGAAAAIAAGPPLTGLLANAGVVGSREERATADGFELQFGTNHLGHYALIALLLPALAAAGTRIVHLGSISHRWARLTPSFLEPSSYRGSVAYATSKLAVTAFGFELARRLDATGSAATSVVAHPGLALGMLTPDRPGVAARKDAPRWRRTVLAHVAQGKDAGAWPLVRATADPGIPNGAYCGPGGGFQLTGPPALVPAEPHARERNAASRLIDLSARLTGVPLRL</sequence>
<reference evidence="4 5" key="1">
    <citation type="submission" date="2017-11" db="EMBL/GenBank/DDBJ databases">
        <title>Draft genome of Arthrobacter agilis strain UMCV2, a plant growth-promoting rhizobacterium and biocontrol capacity of phytopathogenic fungi.</title>
        <authorList>
            <person name="Martinez-Camara R."/>
            <person name="Santoyo G."/>
            <person name="Moreno-Hagelsieb G."/>
            <person name="Valencia-Cantero E."/>
        </authorList>
    </citation>
    <scope>NUCLEOTIDE SEQUENCE [LARGE SCALE GENOMIC DNA]</scope>
    <source>
        <strain evidence="4 5">UMCV2</strain>
    </source>
</reference>